<dbReference type="PANTHER" id="PTHR35320:SF1">
    <property type="entry name" value="ATP-DEPENDENT CLP PROTEASE ATP-BINDING SUBUNIT"/>
    <property type="match status" value="1"/>
</dbReference>
<dbReference type="Proteomes" id="UP001632038">
    <property type="component" value="Unassembled WGS sequence"/>
</dbReference>
<organism evidence="1 2">
    <name type="scientific">Castilleja foliolosa</name>
    <dbReference type="NCBI Taxonomy" id="1961234"/>
    <lineage>
        <taxon>Eukaryota</taxon>
        <taxon>Viridiplantae</taxon>
        <taxon>Streptophyta</taxon>
        <taxon>Embryophyta</taxon>
        <taxon>Tracheophyta</taxon>
        <taxon>Spermatophyta</taxon>
        <taxon>Magnoliopsida</taxon>
        <taxon>eudicotyledons</taxon>
        <taxon>Gunneridae</taxon>
        <taxon>Pentapetalae</taxon>
        <taxon>asterids</taxon>
        <taxon>lamiids</taxon>
        <taxon>Lamiales</taxon>
        <taxon>Orobanchaceae</taxon>
        <taxon>Pedicularideae</taxon>
        <taxon>Castillejinae</taxon>
        <taxon>Castilleja</taxon>
    </lineage>
</organism>
<sequence length="231" mass="25489">MAGCQIHSLSPQIPYKRTHLILRPTNMNLNEQLVSAVTIKQSKIPKSDIYSVKFKTLGDCKLGISRYPDFSYNAKGGQGSGTATRASDPKDEVFVDFDVETLYIPPLSTATTKFLGLPLPPFLKIEIVPETFRGTIDQESGKVELKFRAKFLFSIGSVYKARPLLVDTVLTSEESKGEMRRGKGERVDKDGMCKLVGVAKVEPINDIFMDTFLSLPTECLASLNAIISFSA</sequence>
<dbReference type="PANTHER" id="PTHR35320">
    <property type="entry name" value="ATP-DEPENDENT CLP PROTEASE ATP-BINDING SUBUNIT"/>
    <property type="match status" value="1"/>
</dbReference>
<name>A0ABD3DYR3_9LAMI</name>
<evidence type="ECO:0000313" key="2">
    <source>
        <dbReference type="Proteomes" id="UP001632038"/>
    </source>
</evidence>
<dbReference type="AlphaFoldDB" id="A0ABD3DYR3"/>
<reference evidence="2" key="1">
    <citation type="journal article" date="2024" name="IScience">
        <title>Strigolactones Initiate the Formation of Haustorium-like Structures in Castilleja.</title>
        <authorList>
            <person name="Buerger M."/>
            <person name="Peterson D."/>
            <person name="Chory J."/>
        </authorList>
    </citation>
    <scope>NUCLEOTIDE SEQUENCE [LARGE SCALE GENOMIC DNA]</scope>
</reference>
<evidence type="ECO:0000313" key="1">
    <source>
        <dbReference type="EMBL" id="KAL3647390.1"/>
    </source>
</evidence>
<proteinExistence type="predicted"/>
<gene>
    <name evidence="1" type="ORF">CASFOL_008358</name>
</gene>
<dbReference type="EMBL" id="JAVIJP010000009">
    <property type="protein sequence ID" value="KAL3647390.1"/>
    <property type="molecule type" value="Genomic_DNA"/>
</dbReference>
<keyword evidence="2" id="KW-1185">Reference proteome</keyword>
<protein>
    <submittedName>
        <fullName evidence="1">Uncharacterized protein</fullName>
    </submittedName>
</protein>
<accession>A0ABD3DYR3</accession>
<comment type="caution">
    <text evidence="1">The sequence shown here is derived from an EMBL/GenBank/DDBJ whole genome shotgun (WGS) entry which is preliminary data.</text>
</comment>